<comment type="caution">
    <text evidence="2">The sequence shown here is derived from an EMBL/GenBank/DDBJ whole genome shotgun (WGS) entry which is preliminary data.</text>
</comment>
<feature type="chain" id="PRO_5043642624" evidence="1">
    <location>
        <begin position="19"/>
        <end position="113"/>
    </location>
</feature>
<accession>A0AAV9X2G7</accession>
<evidence type="ECO:0000256" key="1">
    <source>
        <dbReference type="SAM" id="SignalP"/>
    </source>
</evidence>
<name>A0AAV9X2G7_9PEZI</name>
<keyword evidence="1" id="KW-0732">Signal</keyword>
<feature type="signal peptide" evidence="1">
    <location>
        <begin position="1"/>
        <end position="18"/>
    </location>
</feature>
<dbReference type="EMBL" id="JAVHJO010000012">
    <property type="protein sequence ID" value="KAK6532187.1"/>
    <property type="molecule type" value="Genomic_DNA"/>
</dbReference>
<proteinExistence type="predicted"/>
<sequence length="113" mass="11649">MKLTAALALLPALVSSLALPTAVTAPNAVVEPAPEPTAAPDLAEREQRQLISGGSVGLCINLGNGQWSFTASLKISTFGPGGITIQYPYSCAGSIPVWTGLTTTKTTSISTYW</sequence>
<keyword evidence="3" id="KW-1185">Reference proteome</keyword>
<dbReference type="Proteomes" id="UP001365542">
    <property type="component" value="Unassembled WGS sequence"/>
</dbReference>
<reference evidence="2 3" key="1">
    <citation type="submission" date="2019-10" db="EMBL/GenBank/DDBJ databases">
        <authorList>
            <person name="Palmer J.M."/>
        </authorList>
    </citation>
    <scope>NUCLEOTIDE SEQUENCE [LARGE SCALE GENOMIC DNA]</scope>
    <source>
        <strain evidence="2 3">TWF694</strain>
    </source>
</reference>
<protein>
    <submittedName>
        <fullName evidence="2">Uncharacterized protein</fullName>
    </submittedName>
</protein>
<evidence type="ECO:0000313" key="3">
    <source>
        <dbReference type="Proteomes" id="UP001365542"/>
    </source>
</evidence>
<evidence type="ECO:0000313" key="2">
    <source>
        <dbReference type="EMBL" id="KAK6532187.1"/>
    </source>
</evidence>
<dbReference type="AlphaFoldDB" id="A0AAV9X2G7"/>
<gene>
    <name evidence="2" type="ORF">TWF694_003347</name>
</gene>
<organism evidence="2 3">
    <name type="scientific">Orbilia ellipsospora</name>
    <dbReference type="NCBI Taxonomy" id="2528407"/>
    <lineage>
        <taxon>Eukaryota</taxon>
        <taxon>Fungi</taxon>
        <taxon>Dikarya</taxon>
        <taxon>Ascomycota</taxon>
        <taxon>Pezizomycotina</taxon>
        <taxon>Orbiliomycetes</taxon>
        <taxon>Orbiliales</taxon>
        <taxon>Orbiliaceae</taxon>
        <taxon>Orbilia</taxon>
    </lineage>
</organism>